<keyword evidence="4 10" id="KW-0285">Flavoprotein</keyword>
<dbReference type="RefSeq" id="WP_125683488.1">
    <property type="nucleotide sequence ID" value="NZ_JBHSSK010000023.1"/>
</dbReference>
<comment type="cofactor">
    <cofactor evidence="11">
        <name>FAD</name>
        <dbReference type="ChEBI" id="CHEBI:57692"/>
    </cofactor>
    <text evidence="11">Binds 1 FAD per subunit.</text>
</comment>
<keyword evidence="6 10" id="KW-0560">Oxidoreductase</keyword>
<comment type="catalytic activity">
    <reaction evidence="9 10">
        <text>[thioredoxin]-dithiol + NADP(+) = [thioredoxin]-disulfide + NADPH + H(+)</text>
        <dbReference type="Rhea" id="RHEA:20345"/>
        <dbReference type="Rhea" id="RHEA-COMP:10698"/>
        <dbReference type="Rhea" id="RHEA-COMP:10700"/>
        <dbReference type="ChEBI" id="CHEBI:15378"/>
        <dbReference type="ChEBI" id="CHEBI:29950"/>
        <dbReference type="ChEBI" id="CHEBI:50058"/>
        <dbReference type="ChEBI" id="CHEBI:57783"/>
        <dbReference type="ChEBI" id="CHEBI:58349"/>
        <dbReference type="EC" id="1.8.1.9"/>
    </reaction>
</comment>
<feature type="domain" description="FAD/NAD(P)-binding" evidence="12">
    <location>
        <begin position="4"/>
        <end position="291"/>
    </location>
</feature>
<dbReference type="SUPFAM" id="SSF51905">
    <property type="entry name" value="FAD/NAD(P)-binding domain"/>
    <property type="match status" value="1"/>
</dbReference>
<dbReference type="GO" id="GO:0004791">
    <property type="term" value="F:thioredoxin-disulfide reductase (NADPH) activity"/>
    <property type="evidence" value="ECO:0007669"/>
    <property type="project" value="UniProtKB-EC"/>
</dbReference>
<sequence>MKNYDVIVIGAGPGGMTGALYASRANLSVLMLDRGIYGGQMNNTAAIENYPGFKSVLGPDLAKDMYDGSTQFGAEFAYGSVESIEDHGDHKVVKTDDGDYSAKAVIVATGSEYKKLGVPGEDEFGGRGVSYCAVCDGAFFKNREVIVVGGGDSAIEEGIYLAGLASKVTIVVRRDQLRAQKIIQDRAFANEKIEFVWNTNVTAILGDEMKVTGVATKNNQTGETGELAASGVFIYVGTLPMTDAFKGLGILDEAGWIKTDDHMATAVPGIFAIGDVRQKDLRQITTAVGDGGIAGQEAFSYLETLKSKAASAQ</sequence>
<dbReference type="Gene3D" id="3.50.50.60">
    <property type="entry name" value="FAD/NAD(P)-binding domain"/>
    <property type="match status" value="2"/>
</dbReference>
<dbReference type="NCBIfam" id="TIGR01292">
    <property type="entry name" value="TRX_reduct"/>
    <property type="match status" value="1"/>
</dbReference>
<evidence type="ECO:0000256" key="5">
    <source>
        <dbReference type="ARBA" id="ARBA00022827"/>
    </source>
</evidence>
<dbReference type="PRINTS" id="PR00368">
    <property type="entry name" value="FADPNR"/>
</dbReference>
<comment type="similarity">
    <text evidence="1 10">Belongs to the class-II pyridine nucleotide-disulfide oxidoreductase family.</text>
</comment>
<evidence type="ECO:0000256" key="9">
    <source>
        <dbReference type="ARBA" id="ARBA00048132"/>
    </source>
</evidence>
<dbReference type="EC" id="1.8.1.9" evidence="10"/>
<dbReference type="PANTHER" id="PTHR48105">
    <property type="entry name" value="THIOREDOXIN REDUCTASE 1-RELATED-RELATED"/>
    <property type="match status" value="1"/>
</dbReference>
<comment type="caution">
    <text evidence="13">The sequence shown here is derived from an EMBL/GenBank/DDBJ whole genome shotgun (WGS) entry which is preliminary data.</text>
</comment>
<dbReference type="InterPro" id="IPR005982">
    <property type="entry name" value="Thioredox_Rdtase"/>
</dbReference>
<keyword evidence="11" id="KW-0521">NADP</keyword>
<evidence type="ECO:0000256" key="10">
    <source>
        <dbReference type="RuleBase" id="RU003880"/>
    </source>
</evidence>
<keyword evidence="7" id="KW-1015">Disulfide bond</keyword>
<evidence type="ECO:0000256" key="2">
    <source>
        <dbReference type="ARBA" id="ARBA00011738"/>
    </source>
</evidence>
<name>A0ABW1SUC8_9LACO</name>
<evidence type="ECO:0000256" key="6">
    <source>
        <dbReference type="ARBA" id="ARBA00023002"/>
    </source>
</evidence>
<comment type="subunit">
    <text evidence="2 10">Homodimer.</text>
</comment>
<evidence type="ECO:0000313" key="14">
    <source>
        <dbReference type="Proteomes" id="UP001596254"/>
    </source>
</evidence>
<dbReference type="InterPro" id="IPR023753">
    <property type="entry name" value="FAD/NAD-binding_dom"/>
</dbReference>
<evidence type="ECO:0000256" key="3">
    <source>
        <dbReference type="ARBA" id="ARBA00018719"/>
    </source>
</evidence>
<organism evidence="13 14">
    <name type="scientific">Levilactobacillus tongjiangensis</name>
    <dbReference type="NCBI Taxonomy" id="2486023"/>
    <lineage>
        <taxon>Bacteria</taxon>
        <taxon>Bacillati</taxon>
        <taxon>Bacillota</taxon>
        <taxon>Bacilli</taxon>
        <taxon>Lactobacillales</taxon>
        <taxon>Lactobacillaceae</taxon>
        <taxon>Levilactobacillus</taxon>
    </lineage>
</organism>
<keyword evidence="8 10" id="KW-0676">Redox-active center</keyword>
<evidence type="ECO:0000256" key="1">
    <source>
        <dbReference type="ARBA" id="ARBA00009333"/>
    </source>
</evidence>
<protein>
    <recommendedName>
        <fullName evidence="3 10">Thioredoxin reductase</fullName>
        <ecNumber evidence="10">1.8.1.9</ecNumber>
    </recommendedName>
</protein>
<dbReference type="Proteomes" id="UP001596254">
    <property type="component" value="Unassembled WGS sequence"/>
</dbReference>
<evidence type="ECO:0000256" key="11">
    <source>
        <dbReference type="RuleBase" id="RU003881"/>
    </source>
</evidence>
<keyword evidence="14" id="KW-1185">Reference proteome</keyword>
<evidence type="ECO:0000256" key="7">
    <source>
        <dbReference type="ARBA" id="ARBA00023157"/>
    </source>
</evidence>
<evidence type="ECO:0000256" key="4">
    <source>
        <dbReference type="ARBA" id="ARBA00022630"/>
    </source>
</evidence>
<gene>
    <name evidence="13" type="primary">trxB</name>
    <name evidence="13" type="ORF">ACFP1G_09265</name>
</gene>
<reference evidence="14" key="1">
    <citation type="journal article" date="2019" name="Int. J. Syst. Evol. Microbiol.">
        <title>The Global Catalogue of Microorganisms (GCM) 10K type strain sequencing project: providing services to taxonomists for standard genome sequencing and annotation.</title>
        <authorList>
            <consortium name="The Broad Institute Genomics Platform"/>
            <consortium name="The Broad Institute Genome Sequencing Center for Infectious Disease"/>
            <person name="Wu L."/>
            <person name="Ma J."/>
        </authorList>
    </citation>
    <scope>NUCLEOTIDE SEQUENCE [LARGE SCALE GENOMIC DNA]</scope>
    <source>
        <strain evidence="14">CCM 8905</strain>
    </source>
</reference>
<dbReference type="PRINTS" id="PR00469">
    <property type="entry name" value="PNDRDTASEII"/>
</dbReference>
<accession>A0ABW1SUC8</accession>
<evidence type="ECO:0000256" key="8">
    <source>
        <dbReference type="ARBA" id="ARBA00023284"/>
    </source>
</evidence>
<dbReference type="EMBL" id="JBHSSK010000023">
    <property type="protein sequence ID" value="MFC6207658.1"/>
    <property type="molecule type" value="Genomic_DNA"/>
</dbReference>
<dbReference type="PROSITE" id="PS00573">
    <property type="entry name" value="PYRIDINE_REDOX_2"/>
    <property type="match status" value="1"/>
</dbReference>
<proteinExistence type="inferred from homology"/>
<evidence type="ECO:0000259" key="12">
    <source>
        <dbReference type="Pfam" id="PF07992"/>
    </source>
</evidence>
<keyword evidence="5 10" id="KW-0274">FAD</keyword>
<dbReference type="Pfam" id="PF07992">
    <property type="entry name" value="Pyr_redox_2"/>
    <property type="match status" value="1"/>
</dbReference>
<evidence type="ECO:0000313" key="13">
    <source>
        <dbReference type="EMBL" id="MFC6207658.1"/>
    </source>
</evidence>
<dbReference type="InterPro" id="IPR050097">
    <property type="entry name" value="Ferredoxin-NADP_redctase_2"/>
</dbReference>
<dbReference type="InterPro" id="IPR008255">
    <property type="entry name" value="Pyr_nucl-diS_OxRdtase_2_AS"/>
</dbReference>
<dbReference type="InterPro" id="IPR036188">
    <property type="entry name" value="FAD/NAD-bd_sf"/>
</dbReference>